<feature type="transmembrane region" description="Helical" evidence="1">
    <location>
        <begin position="114"/>
        <end position="136"/>
    </location>
</feature>
<feature type="transmembrane region" description="Helical" evidence="1">
    <location>
        <begin position="76"/>
        <end position="102"/>
    </location>
</feature>
<evidence type="ECO:0000256" key="1">
    <source>
        <dbReference type="SAM" id="Phobius"/>
    </source>
</evidence>
<evidence type="ECO:0000313" key="2">
    <source>
        <dbReference type="EMBL" id="GGA06536.1"/>
    </source>
</evidence>
<gene>
    <name evidence="2" type="ORF">GCM10011333_06890</name>
</gene>
<dbReference type="AlphaFoldDB" id="A0A8J2XJL4"/>
<evidence type="ECO:0008006" key="4">
    <source>
        <dbReference type="Google" id="ProtNLM"/>
    </source>
</evidence>
<reference evidence="2" key="1">
    <citation type="journal article" date="2014" name="Int. J. Syst. Evol. Microbiol.">
        <title>Complete genome sequence of Corynebacterium casei LMG S-19264T (=DSM 44701T), isolated from a smear-ripened cheese.</title>
        <authorList>
            <consortium name="US DOE Joint Genome Institute (JGI-PGF)"/>
            <person name="Walter F."/>
            <person name="Albersmeier A."/>
            <person name="Kalinowski J."/>
            <person name="Ruckert C."/>
        </authorList>
    </citation>
    <scope>NUCLEOTIDE SEQUENCE</scope>
    <source>
        <strain evidence="2">CGMCC 1.12785</strain>
    </source>
</reference>
<keyword evidence="3" id="KW-1185">Reference proteome</keyword>
<accession>A0A8J2XJL4</accession>
<dbReference type="Proteomes" id="UP000616114">
    <property type="component" value="Unassembled WGS sequence"/>
</dbReference>
<reference evidence="2" key="2">
    <citation type="submission" date="2020-09" db="EMBL/GenBank/DDBJ databases">
        <authorList>
            <person name="Sun Q."/>
            <person name="Zhou Y."/>
        </authorList>
    </citation>
    <scope>NUCLEOTIDE SEQUENCE</scope>
    <source>
        <strain evidence="2">CGMCC 1.12785</strain>
    </source>
</reference>
<sequence>MRWLRIRVGMIAVVCAAITAFAAYVLFQDGPFSWLLATCFLLFTVWIAVALPLFVSAGSRRLQSRPRDGGVGLNNSGGITVVLALLTATCFMAVIGLVLTWMEPAGRAAGFTGSFGFAIVLGLFVAVGIPAIATIVHHRMRGGGLLLTPELIAYQTFTRRRTVAWADVVSVWRPAGRNSVILVSPRASPLSIPCGLLRISPATLADFLEHYRSTSAAREELSGHRALERFEALAEERP</sequence>
<comment type="caution">
    <text evidence="2">The sequence shown here is derived from an EMBL/GenBank/DDBJ whole genome shotgun (WGS) entry which is preliminary data.</text>
</comment>
<keyword evidence="1" id="KW-0812">Transmembrane</keyword>
<proteinExistence type="predicted"/>
<feature type="transmembrane region" description="Helical" evidence="1">
    <location>
        <begin position="32"/>
        <end position="55"/>
    </location>
</feature>
<keyword evidence="1" id="KW-0472">Membrane</keyword>
<organism evidence="2 3">
    <name type="scientific">Sediminivirga luteola</name>
    <dbReference type="NCBI Taxonomy" id="1774748"/>
    <lineage>
        <taxon>Bacteria</taxon>
        <taxon>Bacillati</taxon>
        <taxon>Actinomycetota</taxon>
        <taxon>Actinomycetes</taxon>
        <taxon>Micrococcales</taxon>
        <taxon>Brevibacteriaceae</taxon>
        <taxon>Sediminivirga</taxon>
    </lineage>
</organism>
<dbReference type="EMBL" id="BMFY01000002">
    <property type="protein sequence ID" value="GGA06536.1"/>
    <property type="molecule type" value="Genomic_DNA"/>
</dbReference>
<protein>
    <recommendedName>
        <fullName evidence="4">PH (Pleckstrin Homology) domain-containing protein</fullName>
    </recommendedName>
</protein>
<keyword evidence="1" id="KW-1133">Transmembrane helix</keyword>
<name>A0A8J2XJL4_9MICO</name>
<dbReference type="RefSeq" id="WP_188549507.1">
    <property type="nucleotide sequence ID" value="NZ_BMFY01000002.1"/>
</dbReference>
<evidence type="ECO:0000313" key="3">
    <source>
        <dbReference type="Proteomes" id="UP000616114"/>
    </source>
</evidence>